<evidence type="ECO:0000256" key="1">
    <source>
        <dbReference type="ARBA" id="ARBA00023180"/>
    </source>
</evidence>
<evidence type="ECO:0000256" key="3">
    <source>
        <dbReference type="SAM" id="SignalP"/>
    </source>
</evidence>
<keyword evidence="5" id="KW-1185">Reference proteome</keyword>
<keyword evidence="1" id="KW-0325">Glycoprotein</keyword>
<reference evidence="4 5" key="1">
    <citation type="journal article" date="2017" name="Gigascience">
        <title>Draft genome of the honey bee ectoparasitic mite, Tropilaelaps mercedesae, is shaped by the parasitic life history.</title>
        <authorList>
            <person name="Dong X."/>
            <person name="Armstrong S.D."/>
            <person name="Xia D."/>
            <person name="Makepeace B.L."/>
            <person name="Darby A.C."/>
            <person name="Kadowaki T."/>
        </authorList>
    </citation>
    <scope>NUCLEOTIDE SEQUENCE [LARGE SCALE GENOMIC DNA]</scope>
    <source>
        <strain evidence="4">Wuxi-XJTLU</strain>
    </source>
</reference>
<name>A0A1V9XRC4_9ACAR</name>
<keyword evidence="2" id="KW-0812">Transmembrane</keyword>
<dbReference type="PANTHER" id="PTHR15071">
    <property type="entry name" value="MANNOSE-6-PHOSPHATE RECEPTOR FAMILY MEMBER"/>
    <property type="match status" value="1"/>
</dbReference>
<dbReference type="InParanoid" id="A0A1V9XRC4"/>
<gene>
    <name evidence="4" type="ORF">BIW11_08045</name>
</gene>
<dbReference type="AlphaFoldDB" id="A0A1V9XRC4"/>
<keyword evidence="2" id="KW-0472">Membrane</keyword>
<feature type="transmembrane region" description="Helical" evidence="2">
    <location>
        <begin position="181"/>
        <end position="202"/>
    </location>
</feature>
<dbReference type="PANTHER" id="PTHR15071:SF0">
    <property type="entry name" value="MANNOSE 6-PHOSPHATE RECEPTOR-LIKE PROTEIN 1"/>
    <property type="match status" value="1"/>
</dbReference>
<evidence type="ECO:0000313" key="4">
    <source>
        <dbReference type="EMBL" id="OQR76011.1"/>
    </source>
</evidence>
<feature type="chain" id="PRO_5013206964" description="Cation-dependent mannose-6-phosphate receptor-like" evidence="3">
    <location>
        <begin position="25"/>
        <end position="267"/>
    </location>
</feature>
<keyword evidence="3" id="KW-0732">Signal</keyword>
<dbReference type="GO" id="GO:0005802">
    <property type="term" value="C:trans-Golgi network"/>
    <property type="evidence" value="ECO:0007669"/>
    <property type="project" value="TreeGrafter"/>
</dbReference>
<protein>
    <recommendedName>
        <fullName evidence="6">Cation-dependent mannose-6-phosphate receptor-like</fullName>
    </recommendedName>
</protein>
<sequence length="267" mass="29331">MRKLERNYIAVLSILFTVSPVILTDEQCSLEAFDVASLTKSFWAVPTTGSRCSNNKPGCVFMFSICYRGSDLHLCRGSSACFREADKTTPIDGPPILHRIDEESFQVIYEGSNTSVQFECGAQNLVPKRAGNVVETLVGKLIARSVFDTSNYTTIFVDYAGACPKTKLEPKSNTIGPGGQVFVVLLVLGALYFGCGAVYNHVNGARGIELLPHHWFWTNLISYVVDGCLFFVRVITCQRRPAYSQNPDYGAISPSGVSPLGRTYDNL</sequence>
<accession>A0A1V9XRC4</accession>
<dbReference type="OrthoDB" id="29460at2759"/>
<dbReference type="GO" id="GO:0000139">
    <property type="term" value="C:Golgi membrane"/>
    <property type="evidence" value="ECO:0007669"/>
    <property type="project" value="UniProtKB-SubCell"/>
</dbReference>
<comment type="caution">
    <text evidence="4">The sequence shown here is derived from an EMBL/GenBank/DDBJ whole genome shotgun (WGS) entry which is preliminary data.</text>
</comment>
<evidence type="ECO:0008006" key="6">
    <source>
        <dbReference type="Google" id="ProtNLM"/>
    </source>
</evidence>
<dbReference type="EMBL" id="MNPL01005447">
    <property type="protein sequence ID" value="OQR76011.1"/>
    <property type="molecule type" value="Genomic_DNA"/>
</dbReference>
<keyword evidence="2" id="KW-1133">Transmembrane helix</keyword>
<dbReference type="Proteomes" id="UP000192247">
    <property type="component" value="Unassembled WGS sequence"/>
</dbReference>
<evidence type="ECO:0000313" key="5">
    <source>
        <dbReference type="Proteomes" id="UP000192247"/>
    </source>
</evidence>
<organism evidence="4 5">
    <name type="scientific">Tropilaelaps mercedesae</name>
    <dbReference type="NCBI Taxonomy" id="418985"/>
    <lineage>
        <taxon>Eukaryota</taxon>
        <taxon>Metazoa</taxon>
        <taxon>Ecdysozoa</taxon>
        <taxon>Arthropoda</taxon>
        <taxon>Chelicerata</taxon>
        <taxon>Arachnida</taxon>
        <taxon>Acari</taxon>
        <taxon>Parasitiformes</taxon>
        <taxon>Mesostigmata</taxon>
        <taxon>Gamasina</taxon>
        <taxon>Dermanyssoidea</taxon>
        <taxon>Laelapidae</taxon>
        <taxon>Tropilaelaps</taxon>
    </lineage>
</organism>
<evidence type="ECO:0000256" key="2">
    <source>
        <dbReference type="SAM" id="Phobius"/>
    </source>
</evidence>
<dbReference type="Pfam" id="PF02157">
    <property type="entry name" value="Man-6-P_recep"/>
    <property type="match status" value="1"/>
</dbReference>
<proteinExistence type="predicted"/>
<dbReference type="InterPro" id="IPR028927">
    <property type="entry name" value="Man-6-P_rcpt"/>
</dbReference>
<feature type="transmembrane region" description="Helical" evidence="2">
    <location>
        <begin position="214"/>
        <end position="235"/>
    </location>
</feature>
<feature type="signal peptide" evidence="3">
    <location>
        <begin position="1"/>
        <end position="24"/>
    </location>
</feature>